<protein>
    <recommendedName>
        <fullName evidence="5">Sm domain-containing protein</fullName>
    </recommendedName>
</protein>
<dbReference type="InterPro" id="IPR010920">
    <property type="entry name" value="LSM_dom_sf"/>
</dbReference>
<keyword evidence="2" id="KW-0507">mRNA processing</keyword>
<evidence type="ECO:0000256" key="3">
    <source>
        <dbReference type="ARBA" id="ARBA00022884"/>
    </source>
</evidence>
<sequence>MKPGTLDIYINKSVTVLTVDNKVYIGILVGFDQLTNIVLRNCIEREYNKELCKFDDINKEVIILRGDCIGLVGESIGDNNIVMGEAYYDSIGQNFKKQKISHDK</sequence>
<keyword evidence="3" id="KW-0694">RNA-binding</keyword>
<dbReference type="SUPFAM" id="SSF50182">
    <property type="entry name" value="Sm-like ribonucleoproteins"/>
    <property type="match status" value="1"/>
</dbReference>
<dbReference type="GO" id="GO:0000398">
    <property type="term" value="P:mRNA splicing, via spliceosome"/>
    <property type="evidence" value="ECO:0007669"/>
    <property type="project" value="TreeGrafter"/>
</dbReference>
<dbReference type="Proteomes" id="UP001311799">
    <property type="component" value="Unassembled WGS sequence"/>
</dbReference>
<evidence type="ECO:0000256" key="2">
    <source>
        <dbReference type="ARBA" id="ARBA00022664"/>
    </source>
</evidence>
<dbReference type="PANTHER" id="PTHR15588:SF9">
    <property type="entry name" value="U6 SNRNA-ASSOCIATED SM-LIKE PROTEIN LSM8"/>
    <property type="match status" value="1"/>
</dbReference>
<dbReference type="Pfam" id="PF01423">
    <property type="entry name" value="LSM"/>
    <property type="match status" value="1"/>
</dbReference>
<dbReference type="SMART" id="SM00651">
    <property type="entry name" value="Sm"/>
    <property type="match status" value="1"/>
</dbReference>
<keyword evidence="7" id="KW-1185">Reference proteome</keyword>
<gene>
    <name evidence="6" type="ORF">RS030_203227</name>
</gene>
<evidence type="ECO:0000256" key="1">
    <source>
        <dbReference type="ARBA" id="ARBA00006850"/>
    </source>
</evidence>
<reference evidence="6 7" key="1">
    <citation type="submission" date="2023-10" db="EMBL/GenBank/DDBJ databases">
        <title>Comparative genomics analysis reveals potential genetic determinants of host preference in Cryptosporidium xiaoi.</title>
        <authorList>
            <person name="Xiao L."/>
            <person name="Li J."/>
        </authorList>
    </citation>
    <scope>NUCLEOTIDE SEQUENCE [LARGE SCALE GENOMIC DNA]</scope>
    <source>
        <strain evidence="6 7">52996</strain>
    </source>
</reference>
<dbReference type="InterPro" id="IPR044642">
    <property type="entry name" value="PTHR15588"/>
</dbReference>
<dbReference type="GO" id="GO:0046540">
    <property type="term" value="C:U4/U6 x U5 tri-snRNP complex"/>
    <property type="evidence" value="ECO:0007669"/>
    <property type="project" value="TreeGrafter"/>
</dbReference>
<feature type="domain" description="Sm" evidence="5">
    <location>
        <begin position="1"/>
        <end position="66"/>
    </location>
</feature>
<dbReference type="AlphaFoldDB" id="A0AAV9XXM3"/>
<organism evidence="6 7">
    <name type="scientific">Cryptosporidium xiaoi</name>
    <dbReference type="NCBI Taxonomy" id="659607"/>
    <lineage>
        <taxon>Eukaryota</taxon>
        <taxon>Sar</taxon>
        <taxon>Alveolata</taxon>
        <taxon>Apicomplexa</taxon>
        <taxon>Conoidasida</taxon>
        <taxon>Coccidia</taxon>
        <taxon>Eucoccidiorida</taxon>
        <taxon>Eimeriorina</taxon>
        <taxon>Cryptosporidiidae</taxon>
        <taxon>Cryptosporidium</taxon>
    </lineage>
</organism>
<dbReference type="PANTHER" id="PTHR15588">
    <property type="entry name" value="LSM1"/>
    <property type="match status" value="1"/>
</dbReference>
<evidence type="ECO:0000313" key="6">
    <source>
        <dbReference type="EMBL" id="KAK6589431.1"/>
    </source>
</evidence>
<dbReference type="InterPro" id="IPR047575">
    <property type="entry name" value="Sm"/>
</dbReference>
<keyword evidence="4" id="KW-0687">Ribonucleoprotein</keyword>
<dbReference type="GO" id="GO:0003729">
    <property type="term" value="F:mRNA binding"/>
    <property type="evidence" value="ECO:0007669"/>
    <property type="project" value="TreeGrafter"/>
</dbReference>
<accession>A0AAV9XXM3</accession>
<dbReference type="PROSITE" id="PS52002">
    <property type="entry name" value="SM"/>
    <property type="match status" value="1"/>
</dbReference>
<proteinExistence type="inferred from homology"/>
<dbReference type="GO" id="GO:0005688">
    <property type="term" value="C:U6 snRNP"/>
    <property type="evidence" value="ECO:0007669"/>
    <property type="project" value="TreeGrafter"/>
</dbReference>
<dbReference type="GO" id="GO:0071011">
    <property type="term" value="C:precatalytic spliceosome"/>
    <property type="evidence" value="ECO:0007669"/>
    <property type="project" value="TreeGrafter"/>
</dbReference>
<evidence type="ECO:0000256" key="4">
    <source>
        <dbReference type="ARBA" id="ARBA00023274"/>
    </source>
</evidence>
<evidence type="ECO:0000313" key="7">
    <source>
        <dbReference type="Proteomes" id="UP001311799"/>
    </source>
</evidence>
<name>A0AAV9XXM3_9CRYT</name>
<comment type="similarity">
    <text evidence="1">Belongs to the snRNP Sm proteins family.</text>
</comment>
<dbReference type="Gene3D" id="2.30.30.100">
    <property type="match status" value="1"/>
</dbReference>
<dbReference type="InterPro" id="IPR001163">
    <property type="entry name" value="Sm_dom_euk/arc"/>
</dbReference>
<evidence type="ECO:0000259" key="5">
    <source>
        <dbReference type="PROSITE" id="PS52002"/>
    </source>
</evidence>
<comment type="caution">
    <text evidence="6">The sequence shown here is derived from an EMBL/GenBank/DDBJ whole genome shotgun (WGS) entry which is preliminary data.</text>
</comment>
<dbReference type="EMBL" id="JAWDEY010000012">
    <property type="protein sequence ID" value="KAK6589431.1"/>
    <property type="molecule type" value="Genomic_DNA"/>
</dbReference>